<reference evidence="2" key="1">
    <citation type="submission" date="2020-11" db="EMBL/GenBank/DDBJ databases">
        <authorList>
            <consortium name="DOE Joint Genome Institute"/>
            <person name="Ahrendt S."/>
            <person name="Riley R."/>
            <person name="Andreopoulos W."/>
            <person name="Labutti K."/>
            <person name="Pangilinan J."/>
            <person name="Ruiz-Duenas F.J."/>
            <person name="Barrasa J.M."/>
            <person name="Sanchez-Garcia M."/>
            <person name="Camarero S."/>
            <person name="Miyauchi S."/>
            <person name="Serrano A."/>
            <person name="Linde D."/>
            <person name="Babiker R."/>
            <person name="Drula E."/>
            <person name="Ayuso-Fernandez I."/>
            <person name="Pacheco R."/>
            <person name="Padilla G."/>
            <person name="Ferreira P."/>
            <person name="Barriuso J."/>
            <person name="Kellner H."/>
            <person name="Castanera R."/>
            <person name="Alfaro M."/>
            <person name="Ramirez L."/>
            <person name="Pisabarro A.G."/>
            <person name="Kuo A."/>
            <person name="Tritt A."/>
            <person name="Lipzen A."/>
            <person name="He G."/>
            <person name="Yan M."/>
            <person name="Ng V."/>
            <person name="Cullen D."/>
            <person name="Martin F."/>
            <person name="Rosso M.-N."/>
            <person name="Henrissat B."/>
            <person name="Hibbett D."/>
            <person name="Martinez A.T."/>
            <person name="Grigoriev I.V."/>
        </authorList>
    </citation>
    <scope>NUCLEOTIDE SEQUENCE</scope>
    <source>
        <strain evidence="2">AH 40177</strain>
    </source>
</reference>
<gene>
    <name evidence="2" type="ORF">BDP27DRAFT_1019559</name>
</gene>
<sequence length="255" mass="28015">MTPEEVSAIKHLGSLVFLNSAVETLNCVLYGIYCLALAIAIYIYYVGNGGIGCAKKKMLCLLLVSFIGVSIVLFIPAAEALVQIEDPLIVSIPGGGIVPSAIVNSELLLEVCSQMSDWVSIIILLTANTVIVWRAWSVWTDNKTVQRILLFSMLANIDSQLSLNIHDTGHALTLDWVAFMMSLSVNIIATSLIAFQAWEHHKSTKYLSMGKKKTKGEGILLILVESGAVYALFQVSFKTRCTWIVWNAEIFSFLP</sequence>
<dbReference type="EMBL" id="JADNRY010000088">
    <property type="protein sequence ID" value="KAF9066395.1"/>
    <property type="molecule type" value="Genomic_DNA"/>
</dbReference>
<feature type="transmembrane region" description="Helical" evidence="1">
    <location>
        <begin position="118"/>
        <end position="136"/>
    </location>
</feature>
<protein>
    <submittedName>
        <fullName evidence="2">Uncharacterized protein</fullName>
    </submittedName>
</protein>
<dbReference type="AlphaFoldDB" id="A0A9P5PR02"/>
<dbReference type="OrthoDB" id="3029622at2759"/>
<keyword evidence="1" id="KW-0812">Transmembrane</keyword>
<feature type="transmembrane region" description="Helical" evidence="1">
    <location>
        <begin position="219"/>
        <end position="237"/>
    </location>
</feature>
<name>A0A9P5PR02_9AGAR</name>
<evidence type="ECO:0000256" key="1">
    <source>
        <dbReference type="SAM" id="Phobius"/>
    </source>
</evidence>
<feature type="transmembrane region" description="Helical" evidence="1">
    <location>
        <begin position="177"/>
        <end position="198"/>
    </location>
</feature>
<accession>A0A9P5PR02</accession>
<keyword evidence="3" id="KW-1185">Reference proteome</keyword>
<organism evidence="2 3">
    <name type="scientific">Rhodocollybia butyracea</name>
    <dbReference type="NCBI Taxonomy" id="206335"/>
    <lineage>
        <taxon>Eukaryota</taxon>
        <taxon>Fungi</taxon>
        <taxon>Dikarya</taxon>
        <taxon>Basidiomycota</taxon>
        <taxon>Agaricomycotina</taxon>
        <taxon>Agaricomycetes</taxon>
        <taxon>Agaricomycetidae</taxon>
        <taxon>Agaricales</taxon>
        <taxon>Marasmiineae</taxon>
        <taxon>Omphalotaceae</taxon>
        <taxon>Rhodocollybia</taxon>
    </lineage>
</organism>
<dbReference type="Proteomes" id="UP000772434">
    <property type="component" value="Unassembled WGS sequence"/>
</dbReference>
<comment type="caution">
    <text evidence="2">The sequence shown here is derived from an EMBL/GenBank/DDBJ whole genome shotgun (WGS) entry which is preliminary data.</text>
</comment>
<feature type="transmembrane region" description="Helical" evidence="1">
    <location>
        <begin position="28"/>
        <end position="47"/>
    </location>
</feature>
<feature type="transmembrane region" description="Helical" evidence="1">
    <location>
        <begin position="59"/>
        <end position="78"/>
    </location>
</feature>
<keyword evidence="1" id="KW-0472">Membrane</keyword>
<evidence type="ECO:0000313" key="2">
    <source>
        <dbReference type="EMBL" id="KAF9066395.1"/>
    </source>
</evidence>
<proteinExistence type="predicted"/>
<keyword evidence="1" id="KW-1133">Transmembrane helix</keyword>
<evidence type="ECO:0000313" key="3">
    <source>
        <dbReference type="Proteomes" id="UP000772434"/>
    </source>
</evidence>